<proteinExistence type="predicted"/>
<comment type="caution">
    <text evidence="2">The sequence shown here is derived from an EMBL/GenBank/DDBJ whole genome shotgun (WGS) entry which is preliminary data.</text>
</comment>
<keyword evidence="3" id="KW-1185">Reference proteome</keyword>
<reference evidence="2 3" key="1">
    <citation type="journal article" date="2019" name="Sci. Rep.">
        <title>Orb-weaving spider Araneus ventricosus genome elucidates the spidroin gene catalogue.</title>
        <authorList>
            <person name="Kono N."/>
            <person name="Nakamura H."/>
            <person name="Ohtoshi R."/>
            <person name="Moran D.A.P."/>
            <person name="Shinohara A."/>
            <person name="Yoshida Y."/>
            <person name="Fujiwara M."/>
            <person name="Mori M."/>
            <person name="Tomita M."/>
            <person name="Arakawa K."/>
        </authorList>
    </citation>
    <scope>NUCLEOTIDE SEQUENCE [LARGE SCALE GENOMIC DNA]</scope>
</reference>
<name>A0A4Y2D6H4_ARAVE</name>
<dbReference type="Proteomes" id="UP000499080">
    <property type="component" value="Unassembled WGS sequence"/>
</dbReference>
<protein>
    <submittedName>
        <fullName evidence="2">Uncharacterized protein</fullName>
    </submittedName>
</protein>
<dbReference type="AlphaFoldDB" id="A0A4Y2D6H4"/>
<feature type="compositionally biased region" description="Basic and acidic residues" evidence="1">
    <location>
        <begin position="87"/>
        <end position="98"/>
    </location>
</feature>
<dbReference type="EMBL" id="BGPR01165692">
    <property type="protein sequence ID" value="GBM12320.1"/>
    <property type="molecule type" value="Genomic_DNA"/>
</dbReference>
<gene>
    <name evidence="2" type="ORF">AVEN_97830_1</name>
</gene>
<feature type="compositionally biased region" description="Polar residues" evidence="1">
    <location>
        <begin position="60"/>
        <end position="76"/>
    </location>
</feature>
<feature type="region of interest" description="Disordered" evidence="1">
    <location>
        <begin position="60"/>
        <end position="101"/>
    </location>
</feature>
<organism evidence="2 3">
    <name type="scientific">Araneus ventricosus</name>
    <name type="common">Orbweaver spider</name>
    <name type="synonym">Epeira ventricosa</name>
    <dbReference type="NCBI Taxonomy" id="182803"/>
    <lineage>
        <taxon>Eukaryota</taxon>
        <taxon>Metazoa</taxon>
        <taxon>Ecdysozoa</taxon>
        <taxon>Arthropoda</taxon>
        <taxon>Chelicerata</taxon>
        <taxon>Arachnida</taxon>
        <taxon>Araneae</taxon>
        <taxon>Araneomorphae</taxon>
        <taxon>Entelegynae</taxon>
        <taxon>Araneoidea</taxon>
        <taxon>Araneidae</taxon>
        <taxon>Araneus</taxon>
    </lineage>
</organism>
<evidence type="ECO:0000313" key="3">
    <source>
        <dbReference type="Proteomes" id="UP000499080"/>
    </source>
</evidence>
<sequence length="121" mass="13511">MAPGVWYHPHAPYHIVTKSYGGTVQQAGSWRITVYSQIFRKTRTIALVQINNANRQQITKNDTNSTLNNAQLTSFPARTADAIPSDSSKRSHSKDDPRPILLPCIYSVPDITWKSLEKSGS</sequence>
<evidence type="ECO:0000313" key="2">
    <source>
        <dbReference type="EMBL" id="GBM12320.1"/>
    </source>
</evidence>
<accession>A0A4Y2D6H4</accession>
<evidence type="ECO:0000256" key="1">
    <source>
        <dbReference type="SAM" id="MobiDB-lite"/>
    </source>
</evidence>